<feature type="compositionally biased region" description="Low complexity" evidence="1">
    <location>
        <begin position="63"/>
        <end position="85"/>
    </location>
</feature>
<proteinExistence type="predicted"/>
<reference evidence="2 3" key="1">
    <citation type="journal article" date="2019" name="Nat. Ecol. Evol.">
        <title>Megaphylogeny resolves global patterns of mushroom evolution.</title>
        <authorList>
            <person name="Varga T."/>
            <person name="Krizsan K."/>
            <person name="Foldi C."/>
            <person name="Dima B."/>
            <person name="Sanchez-Garcia M."/>
            <person name="Sanchez-Ramirez S."/>
            <person name="Szollosi G.J."/>
            <person name="Szarkandi J.G."/>
            <person name="Papp V."/>
            <person name="Albert L."/>
            <person name="Andreopoulos W."/>
            <person name="Angelini C."/>
            <person name="Antonin V."/>
            <person name="Barry K.W."/>
            <person name="Bougher N.L."/>
            <person name="Buchanan P."/>
            <person name="Buyck B."/>
            <person name="Bense V."/>
            <person name="Catcheside P."/>
            <person name="Chovatia M."/>
            <person name="Cooper J."/>
            <person name="Damon W."/>
            <person name="Desjardin D."/>
            <person name="Finy P."/>
            <person name="Geml J."/>
            <person name="Haridas S."/>
            <person name="Hughes K."/>
            <person name="Justo A."/>
            <person name="Karasinski D."/>
            <person name="Kautmanova I."/>
            <person name="Kiss B."/>
            <person name="Kocsube S."/>
            <person name="Kotiranta H."/>
            <person name="LaButti K.M."/>
            <person name="Lechner B.E."/>
            <person name="Liimatainen K."/>
            <person name="Lipzen A."/>
            <person name="Lukacs Z."/>
            <person name="Mihaltcheva S."/>
            <person name="Morgado L.N."/>
            <person name="Niskanen T."/>
            <person name="Noordeloos M.E."/>
            <person name="Ohm R.A."/>
            <person name="Ortiz-Santana B."/>
            <person name="Ovrebo C."/>
            <person name="Racz N."/>
            <person name="Riley R."/>
            <person name="Savchenko A."/>
            <person name="Shiryaev A."/>
            <person name="Soop K."/>
            <person name="Spirin V."/>
            <person name="Szebenyi C."/>
            <person name="Tomsovsky M."/>
            <person name="Tulloss R.E."/>
            <person name="Uehling J."/>
            <person name="Grigoriev I.V."/>
            <person name="Vagvolgyi C."/>
            <person name="Papp T."/>
            <person name="Martin F.M."/>
            <person name="Miettinen O."/>
            <person name="Hibbett D.S."/>
            <person name="Nagy L.G."/>
        </authorList>
    </citation>
    <scope>NUCLEOTIDE SEQUENCE [LARGE SCALE GENOMIC DNA]</scope>
    <source>
        <strain evidence="2 3">CBS 166.37</strain>
    </source>
</reference>
<accession>A0A5C3MAV6</accession>
<protein>
    <submittedName>
        <fullName evidence="2">Uncharacterized protein</fullName>
    </submittedName>
</protein>
<dbReference type="Proteomes" id="UP000308652">
    <property type="component" value="Unassembled WGS sequence"/>
</dbReference>
<evidence type="ECO:0000313" key="3">
    <source>
        <dbReference type="Proteomes" id="UP000308652"/>
    </source>
</evidence>
<dbReference type="OrthoDB" id="2858062at2759"/>
<dbReference type="EMBL" id="ML213604">
    <property type="protein sequence ID" value="TFK38291.1"/>
    <property type="molecule type" value="Genomic_DNA"/>
</dbReference>
<organism evidence="2 3">
    <name type="scientific">Crucibulum laeve</name>
    <dbReference type="NCBI Taxonomy" id="68775"/>
    <lineage>
        <taxon>Eukaryota</taxon>
        <taxon>Fungi</taxon>
        <taxon>Dikarya</taxon>
        <taxon>Basidiomycota</taxon>
        <taxon>Agaricomycotina</taxon>
        <taxon>Agaricomycetes</taxon>
        <taxon>Agaricomycetidae</taxon>
        <taxon>Agaricales</taxon>
        <taxon>Agaricineae</taxon>
        <taxon>Nidulariaceae</taxon>
        <taxon>Crucibulum</taxon>
    </lineage>
</organism>
<sequence>MIRHFQPNLDDEAPLFVYPNYTTAISPSRTPPPQSVISTRTRTRTGSVSTSSATRAQPGYPGSGPTHTPYSTSSGSSSGRGAPGIPQRPPHARKRDLVPGVDYFKIGELVDIRRYNSEKKAFSEWFPGRIIRPIFYPRDNSSPRVQQCREYVVEFTCPYSQTPKEMIFSPDHGEIREIPSDIPADIPAHPTPGKVVVFALLATPYRGTDGKQYLYKAWTPAYLLTHMNPRGVTVRALLGPGKGKDYADVQETKTYSKHVAADLMKRGQVVEGDGTQRY</sequence>
<gene>
    <name evidence="2" type="ORF">BDQ12DRAFT_666480</name>
</gene>
<evidence type="ECO:0000256" key="1">
    <source>
        <dbReference type="SAM" id="MobiDB-lite"/>
    </source>
</evidence>
<feature type="region of interest" description="Disordered" evidence="1">
    <location>
        <begin position="23"/>
        <end position="96"/>
    </location>
</feature>
<feature type="compositionally biased region" description="Low complexity" evidence="1">
    <location>
        <begin position="35"/>
        <end position="56"/>
    </location>
</feature>
<evidence type="ECO:0000313" key="2">
    <source>
        <dbReference type="EMBL" id="TFK38291.1"/>
    </source>
</evidence>
<dbReference type="AlphaFoldDB" id="A0A5C3MAV6"/>
<name>A0A5C3MAV6_9AGAR</name>
<keyword evidence="3" id="KW-1185">Reference proteome</keyword>